<feature type="transmembrane region" description="Helical" evidence="18">
    <location>
        <begin position="264"/>
        <end position="289"/>
    </location>
</feature>
<keyword evidence="14 18" id="KW-0830">Ubiquinone</keyword>
<evidence type="ECO:0000256" key="13">
    <source>
        <dbReference type="ARBA" id="ARBA00023027"/>
    </source>
</evidence>
<dbReference type="InterPro" id="IPR003917">
    <property type="entry name" value="NADH_UbQ_OxRdtase_chain2"/>
</dbReference>
<keyword evidence="10 18" id="KW-1278">Translocase</keyword>
<dbReference type="GO" id="GO:0008137">
    <property type="term" value="F:NADH dehydrogenase (ubiquinone) activity"/>
    <property type="evidence" value="ECO:0007669"/>
    <property type="project" value="UniProtKB-EC"/>
</dbReference>
<keyword evidence="12 18" id="KW-1133">Transmembrane helix</keyword>
<evidence type="ECO:0000256" key="3">
    <source>
        <dbReference type="ARBA" id="ARBA00007012"/>
    </source>
</evidence>
<dbReference type="GO" id="GO:0005743">
    <property type="term" value="C:mitochondrial inner membrane"/>
    <property type="evidence" value="ECO:0007669"/>
    <property type="project" value="UniProtKB-SubCell"/>
</dbReference>
<gene>
    <name evidence="20" type="primary">ND2</name>
</gene>
<feature type="transmembrane region" description="Helical" evidence="18">
    <location>
        <begin position="93"/>
        <end position="111"/>
    </location>
</feature>
<sequence>MFLKNYYMTFILSLITGTVMAVSSNSWFTSWVGLEINLMSMIPLMLISLKKNFTEAAIKYFLAQALGSVFLIFTITVNFFFSELFLLEMTEVFLITSLSLKAGLAPFHYWFPQVSNLLDWSQCLIIFTWQKIAPLLLFISMNLKMIFFISMTSAMIGAMGGLNQNFTKLVMAYSSISHAGWLVIGCSLSTNTLISYFLIYSFLSLTIVNFFFNNQIMKIKQIFSCSDSNFNKNILILNFLSLGGIPPLLGFLAKLTILSTAIKFNVLIIFIPLISASLISLFFYTRLIYSNLLNRSPKNLNFSLMKKSPKSFLFSTSIFMNTIFPLLILLT</sequence>
<feature type="transmembrane region" description="Helical" evidence="18">
    <location>
        <begin position="61"/>
        <end position="81"/>
    </location>
</feature>
<feature type="domain" description="NADH:quinone oxidoreductase/Mrp antiporter transmembrane" evidence="19">
    <location>
        <begin position="24"/>
        <end position="279"/>
    </location>
</feature>
<comment type="similarity">
    <text evidence="3 18">Belongs to the complex I subunit 2 family.</text>
</comment>
<name>A0AAU6PTE2_9HEXA</name>
<feature type="transmembrane region" description="Helical" evidence="18">
    <location>
        <begin position="233"/>
        <end position="252"/>
    </location>
</feature>
<dbReference type="Pfam" id="PF00361">
    <property type="entry name" value="Proton_antipo_M"/>
    <property type="match status" value="1"/>
</dbReference>
<accession>A0AAU6PTE2</accession>
<feature type="transmembrane region" description="Helical" evidence="18">
    <location>
        <begin position="132"/>
        <end position="159"/>
    </location>
</feature>
<evidence type="ECO:0000256" key="7">
    <source>
        <dbReference type="ARBA" id="ARBA00022660"/>
    </source>
</evidence>
<comment type="catalytic activity">
    <reaction evidence="17 18">
        <text>a ubiquinone + NADH + 5 H(+)(in) = a ubiquinol + NAD(+) + 4 H(+)(out)</text>
        <dbReference type="Rhea" id="RHEA:29091"/>
        <dbReference type="Rhea" id="RHEA-COMP:9565"/>
        <dbReference type="Rhea" id="RHEA-COMP:9566"/>
        <dbReference type="ChEBI" id="CHEBI:15378"/>
        <dbReference type="ChEBI" id="CHEBI:16389"/>
        <dbReference type="ChEBI" id="CHEBI:17976"/>
        <dbReference type="ChEBI" id="CHEBI:57540"/>
        <dbReference type="ChEBI" id="CHEBI:57945"/>
        <dbReference type="EC" id="7.1.1.2"/>
    </reaction>
</comment>
<feature type="transmembrane region" description="Helical" evidence="18">
    <location>
        <begin position="179"/>
        <end position="212"/>
    </location>
</feature>
<evidence type="ECO:0000256" key="5">
    <source>
        <dbReference type="ARBA" id="ARBA00021008"/>
    </source>
</evidence>
<feature type="transmembrane region" description="Helical" evidence="18">
    <location>
        <begin position="31"/>
        <end position="49"/>
    </location>
</feature>
<keyword evidence="8 18" id="KW-0812">Transmembrane</keyword>
<keyword evidence="13 18" id="KW-0520">NAD</keyword>
<dbReference type="PANTHER" id="PTHR46552">
    <property type="entry name" value="NADH-UBIQUINONE OXIDOREDUCTASE CHAIN 2"/>
    <property type="match status" value="1"/>
</dbReference>
<geneLocation type="mitochondrion" evidence="20"/>
<evidence type="ECO:0000259" key="19">
    <source>
        <dbReference type="Pfam" id="PF00361"/>
    </source>
</evidence>
<proteinExistence type="inferred from homology"/>
<evidence type="ECO:0000256" key="1">
    <source>
        <dbReference type="ARBA" id="ARBA00003257"/>
    </source>
</evidence>
<evidence type="ECO:0000256" key="4">
    <source>
        <dbReference type="ARBA" id="ARBA00012944"/>
    </source>
</evidence>
<evidence type="ECO:0000256" key="15">
    <source>
        <dbReference type="ARBA" id="ARBA00023128"/>
    </source>
</evidence>
<organism evidence="20">
    <name type="scientific">Homidia sp</name>
    <dbReference type="NCBI Taxonomy" id="3054010"/>
    <lineage>
        <taxon>Eukaryota</taxon>
        <taxon>Metazoa</taxon>
        <taxon>Ecdysozoa</taxon>
        <taxon>Arthropoda</taxon>
        <taxon>Hexapoda</taxon>
        <taxon>Collembola</taxon>
        <taxon>Entomobryomorpha</taxon>
        <taxon>Entomobryoidea</taxon>
        <taxon>Entomobryidae</taxon>
        <taxon>Entomobryinae</taxon>
        <taxon>Homidia</taxon>
    </lineage>
</organism>
<evidence type="ECO:0000256" key="14">
    <source>
        <dbReference type="ARBA" id="ARBA00023075"/>
    </source>
</evidence>
<keyword evidence="11 18" id="KW-0249">Electron transport</keyword>
<dbReference type="AlphaFoldDB" id="A0AAU6PTE2"/>
<keyword evidence="15 18" id="KW-0496">Mitochondrion</keyword>
<dbReference type="EC" id="7.1.1.2" evidence="4 18"/>
<keyword evidence="16 18" id="KW-0472">Membrane</keyword>
<evidence type="ECO:0000256" key="12">
    <source>
        <dbReference type="ARBA" id="ARBA00022989"/>
    </source>
</evidence>
<comment type="function">
    <text evidence="1">Core subunit of the mitochondrial membrane respiratory chain NADH dehydrogenase (Complex I) that is believed to belong to the minimal assembly required for catalysis. Complex I functions in the transfer of electrons from NADH to the respiratory chain. The immediate electron acceptor for the enzyme is believed to be ubiquinone.</text>
</comment>
<dbReference type="PANTHER" id="PTHR46552:SF1">
    <property type="entry name" value="NADH-UBIQUINONE OXIDOREDUCTASE CHAIN 2"/>
    <property type="match status" value="1"/>
</dbReference>
<dbReference type="InterPro" id="IPR050175">
    <property type="entry name" value="Complex_I_Subunit_2"/>
</dbReference>
<evidence type="ECO:0000256" key="18">
    <source>
        <dbReference type="RuleBase" id="RU003403"/>
    </source>
</evidence>
<evidence type="ECO:0000256" key="17">
    <source>
        <dbReference type="ARBA" id="ARBA00049551"/>
    </source>
</evidence>
<comment type="function">
    <text evidence="18">Core subunit of the mitochondrial membrane respiratory chain NADH dehydrogenase (Complex I) which catalyzes electron transfer from NADH through the respiratory chain, using ubiquinone as an electron acceptor. Essential for the catalytic activity and assembly of complex I.</text>
</comment>
<dbReference type="EMBL" id="OQ852481">
    <property type="protein sequence ID" value="WXX18186.1"/>
    <property type="molecule type" value="Genomic_DNA"/>
</dbReference>
<evidence type="ECO:0000313" key="20">
    <source>
        <dbReference type="EMBL" id="WXX18186.1"/>
    </source>
</evidence>
<evidence type="ECO:0000256" key="6">
    <source>
        <dbReference type="ARBA" id="ARBA00022448"/>
    </source>
</evidence>
<comment type="subcellular location">
    <subcellularLocation>
        <location evidence="2 18">Mitochondrion inner membrane</location>
        <topology evidence="2 18">Multi-pass membrane protein</topology>
    </subcellularLocation>
</comment>
<keyword evidence="9 18" id="KW-0999">Mitochondrion inner membrane</keyword>
<reference evidence="20" key="1">
    <citation type="submission" date="2023-04" db="EMBL/GenBank/DDBJ databases">
        <title>The complete mitochondrial genome of Homidia pseudokoreana and molecular comparison among genus Homidia.</title>
        <authorList>
            <person name="Lee I."/>
            <person name="Park K.-H."/>
        </authorList>
    </citation>
    <scope>NUCLEOTIDE SEQUENCE</scope>
</reference>
<evidence type="ECO:0000256" key="9">
    <source>
        <dbReference type="ARBA" id="ARBA00022792"/>
    </source>
</evidence>
<evidence type="ECO:0000256" key="2">
    <source>
        <dbReference type="ARBA" id="ARBA00004448"/>
    </source>
</evidence>
<dbReference type="PRINTS" id="PR01436">
    <property type="entry name" value="NADHDHGNASE2"/>
</dbReference>
<protein>
    <recommendedName>
        <fullName evidence="5 18">NADH-ubiquinone oxidoreductase chain 2</fullName>
        <ecNumber evidence="4 18">7.1.1.2</ecNumber>
    </recommendedName>
</protein>
<evidence type="ECO:0000256" key="8">
    <source>
        <dbReference type="ARBA" id="ARBA00022692"/>
    </source>
</evidence>
<keyword evidence="7 18" id="KW-0679">Respiratory chain</keyword>
<keyword evidence="6" id="KW-0813">Transport</keyword>
<feature type="transmembrane region" description="Helical" evidence="18">
    <location>
        <begin position="310"/>
        <end position="330"/>
    </location>
</feature>
<evidence type="ECO:0000256" key="11">
    <source>
        <dbReference type="ARBA" id="ARBA00022982"/>
    </source>
</evidence>
<evidence type="ECO:0000256" key="10">
    <source>
        <dbReference type="ARBA" id="ARBA00022967"/>
    </source>
</evidence>
<dbReference type="GO" id="GO:0006120">
    <property type="term" value="P:mitochondrial electron transport, NADH to ubiquinone"/>
    <property type="evidence" value="ECO:0007669"/>
    <property type="project" value="InterPro"/>
</dbReference>
<evidence type="ECO:0000256" key="16">
    <source>
        <dbReference type="ARBA" id="ARBA00023136"/>
    </source>
</evidence>
<dbReference type="InterPro" id="IPR001750">
    <property type="entry name" value="ND/Mrp_TM"/>
</dbReference>